<dbReference type="PROSITE" id="PS51257">
    <property type="entry name" value="PROKAR_LIPOPROTEIN"/>
    <property type="match status" value="1"/>
</dbReference>
<dbReference type="EMBL" id="JBHSNP010000027">
    <property type="protein sequence ID" value="MFC5604350.1"/>
    <property type="molecule type" value="Genomic_DNA"/>
</dbReference>
<dbReference type="Proteomes" id="UP001596071">
    <property type="component" value="Unassembled WGS sequence"/>
</dbReference>
<sequence>MKRLKKSLLMGICAVVLLALAACGNGAASGNGDGTIKLKVADSFPTTNYLSTEGISFFMDRVKELTDGKVEFEYYPAEQIGKASSYLDLTLSKTVDIGYTSYATDRLPLSEVATLPGAYNTAEEGSEIIWTLMKDMLMEEEYLKNGVRPLYAVAIPQYQLATAKKKITSLQDIKGLKTRVTGTMELAFDSLGASPVFMPATEAYTAMERGTVDGVTFPFTSFAPYQIESISKYSTKNANLGSFTVIYSINEEVYKNLPDDVKKAFEQAGDETVEHLSKFLDEKNDELIEQFESQVEMYELSEEEVAEWDKALEPTWDRWAAGLDKRGFKGSEVVEKYRALREELKK</sequence>
<gene>
    <name evidence="3" type="primary">dctP</name>
    <name evidence="3" type="ORF">ACFPTP_14055</name>
</gene>
<dbReference type="CDD" id="cd13601">
    <property type="entry name" value="PBP2_TRAP_DctP1_3_4_like"/>
    <property type="match status" value="1"/>
</dbReference>
<feature type="chain" id="PRO_5047225670" evidence="2">
    <location>
        <begin position="22"/>
        <end position="346"/>
    </location>
</feature>
<proteinExistence type="predicted"/>
<reference evidence="4" key="1">
    <citation type="journal article" date="2019" name="Int. J. Syst. Evol. Microbiol.">
        <title>The Global Catalogue of Microorganisms (GCM) 10K type strain sequencing project: providing services to taxonomists for standard genome sequencing and annotation.</title>
        <authorList>
            <consortium name="The Broad Institute Genomics Platform"/>
            <consortium name="The Broad Institute Genome Sequencing Center for Infectious Disease"/>
            <person name="Wu L."/>
            <person name="Ma J."/>
        </authorList>
    </citation>
    <scope>NUCLEOTIDE SEQUENCE [LARGE SCALE GENOMIC DNA]</scope>
    <source>
        <strain evidence="4">KACC 11299</strain>
    </source>
</reference>
<dbReference type="PANTHER" id="PTHR33376">
    <property type="match status" value="1"/>
</dbReference>
<dbReference type="Gene3D" id="3.40.190.170">
    <property type="entry name" value="Bacterial extracellular solute-binding protein, family 7"/>
    <property type="match status" value="1"/>
</dbReference>
<organism evidence="3 4">
    <name type="scientific">Sporosarcina koreensis</name>
    <dbReference type="NCBI Taxonomy" id="334735"/>
    <lineage>
        <taxon>Bacteria</taxon>
        <taxon>Bacillati</taxon>
        <taxon>Bacillota</taxon>
        <taxon>Bacilli</taxon>
        <taxon>Bacillales</taxon>
        <taxon>Caryophanaceae</taxon>
        <taxon>Sporosarcina</taxon>
    </lineage>
</organism>
<dbReference type="SUPFAM" id="SSF53850">
    <property type="entry name" value="Periplasmic binding protein-like II"/>
    <property type="match status" value="1"/>
</dbReference>
<name>A0ABW0U2F3_9BACL</name>
<dbReference type="NCBIfam" id="NF037995">
    <property type="entry name" value="TRAP_S1"/>
    <property type="match status" value="1"/>
</dbReference>
<comment type="caution">
    <text evidence="3">The sequence shown here is derived from an EMBL/GenBank/DDBJ whole genome shotgun (WGS) entry which is preliminary data.</text>
</comment>
<feature type="signal peptide" evidence="2">
    <location>
        <begin position="1"/>
        <end position="21"/>
    </location>
</feature>
<protein>
    <submittedName>
        <fullName evidence="3">TRAP transporter substrate-binding protein DctP</fullName>
    </submittedName>
</protein>
<dbReference type="Pfam" id="PF03480">
    <property type="entry name" value="DctP"/>
    <property type="match status" value="1"/>
</dbReference>
<dbReference type="InterPro" id="IPR018389">
    <property type="entry name" value="DctP_fam"/>
</dbReference>
<evidence type="ECO:0000256" key="2">
    <source>
        <dbReference type="SAM" id="SignalP"/>
    </source>
</evidence>
<keyword evidence="1 2" id="KW-0732">Signal</keyword>
<evidence type="ECO:0000313" key="4">
    <source>
        <dbReference type="Proteomes" id="UP001596071"/>
    </source>
</evidence>
<dbReference type="InterPro" id="IPR038404">
    <property type="entry name" value="TRAP_DctP_sf"/>
</dbReference>
<evidence type="ECO:0000256" key="1">
    <source>
        <dbReference type="ARBA" id="ARBA00022729"/>
    </source>
</evidence>
<keyword evidence="4" id="KW-1185">Reference proteome</keyword>
<dbReference type="RefSeq" id="WP_381446014.1">
    <property type="nucleotide sequence ID" value="NZ_JBHSNP010000027.1"/>
</dbReference>
<accession>A0ABW0U2F3</accession>
<dbReference type="PANTHER" id="PTHR33376:SF15">
    <property type="entry name" value="BLL6794 PROTEIN"/>
    <property type="match status" value="1"/>
</dbReference>
<evidence type="ECO:0000313" key="3">
    <source>
        <dbReference type="EMBL" id="MFC5604350.1"/>
    </source>
</evidence>